<dbReference type="InterPro" id="IPR001851">
    <property type="entry name" value="ABC_transp_permease"/>
</dbReference>
<keyword evidence="7 9" id="KW-0472">Membrane</keyword>
<evidence type="ECO:0000256" key="1">
    <source>
        <dbReference type="ARBA" id="ARBA00004651"/>
    </source>
</evidence>
<dbReference type="Pfam" id="PF02653">
    <property type="entry name" value="BPD_transp_2"/>
    <property type="match status" value="1"/>
</dbReference>
<dbReference type="PANTHER" id="PTHR11795">
    <property type="entry name" value="BRANCHED-CHAIN AMINO ACID TRANSPORT SYSTEM PERMEASE PROTEIN LIVH"/>
    <property type="match status" value="1"/>
</dbReference>
<dbReference type="HOGENOM" id="CLU_039929_1_1_0"/>
<dbReference type="STRING" id="639282.DEFDS_0961"/>
<feature type="transmembrane region" description="Helical" evidence="9">
    <location>
        <begin position="231"/>
        <end position="254"/>
    </location>
</feature>
<dbReference type="GO" id="GO:0005886">
    <property type="term" value="C:plasma membrane"/>
    <property type="evidence" value="ECO:0007669"/>
    <property type="project" value="UniProtKB-SubCell"/>
</dbReference>
<dbReference type="OrthoDB" id="9779023at2"/>
<dbReference type="AlphaFoldDB" id="D3PCW0"/>
<evidence type="ECO:0000256" key="7">
    <source>
        <dbReference type="ARBA" id="ARBA00023136"/>
    </source>
</evidence>
<evidence type="ECO:0000256" key="9">
    <source>
        <dbReference type="SAM" id="Phobius"/>
    </source>
</evidence>
<feature type="transmembrane region" description="Helical" evidence="9">
    <location>
        <begin position="91"/>
        <end position="111"/>
    </location>
</feature>
<evidence type="ECO:0000256" key="3">
    <source>
        <dbReference type="ARBA" id="ARBA00022475"/>
    </source>
</evidence>
<dbReference type="GO" id="GO:0006865">
    <property type="term" value="P:amino acid transport"/>
    <property type="evidence" value="ECO:0007669"/>
    <property type="project" value="UniProtKB-KW"/>
</dbReference>
<organism evidence="10 11">
    <name type="scientific">Deferribacter desulfuricans (strain DSM 14783 / JCM 11476 / NBRC 101012 / SSM1)</name>
    <dbReference type="NCBI Taxonomy" id="639282"/>
    <lineage>
        <taxon>Bacteria</taxon>
        <taxon>Pseudomonadati</taxon>
        <taxon>Deferribacterota</taxon>
        <taxon>Deferribacteres</taxon>
        <taxon>Deferribacterales</taxon>
        <taxon>Deferribacteraceae</taxon>
        <taxon>Deferribacter</taxon>
    </lineage>
</organism>
<keyword evidence="11" id="KW-1185">Reference proteome</keyword>
<accession>D3PCW0</accession>
<evidence type="ECO:0000256" key="2">
    <source>
        <dbReference type="ARBA" id="ARBA00022448"/>
    </source>
</evidence>
<evidence type="ECO:0000256" key="5">
    <source>
        <dbReference type="ARBA" id="ARBA00022970"/>
    </source>
</evidence>
<feature type="transmembrane region" description="Helical" evidence="9">
    <location>
        <begin position="261"/>
        <end position="279"/>
    </location>
</feature>
<evidence type="ECO:0000256" key="8">
    <source>
        <dbReference type="ARBA" id="ARBA00037998"/>
    </source>
</evidence>
<protein>
    <submittedName>
        <fullName evidence="10">Branched-chain amino acid ABC transporter, permease</fullName>
    </submittedName>
</protein>
<keyword evidence="5" id="KW-0029">Amino-acid transport</keyword>
<evidence type="ECO:0000256" key="4">
    <source>
        <dbReference type="ARBA" id="ARBA00022692"/>
    </source>
</evidence>
<dbReference type="CDD" id="cd06582">
    <property type="entry name" value="TM_PBP1_LivH_like"/>
    <property type="match status" value="1"/>
</dbReference>
<keyword evidence="2" id="KW-0813">Transport</keyword>
<keyword evidence="6 9" id="KW-1133">Transmembrane helix</keyword>
<dbReference type="KEGG" id="ddf:DEFDS_0961"/>
<feature type="transmembrane region" description="Helical" evidence="9">
    <location>
        <begin position="59"/>
        <end position="79"/>
    </location>
</feature>
<feature type="transmembrane region" description="Helical" evidence="9">
    <location>
        <begin position="6"/>
        <end position="25"/>
    </location>
</feature>
<dbReference type="eggNOG" id="COG0559">
    <property type="taxonomic scope" value="Bacteria"/>
</dbReference>
<evidence type="ECO:0000313" key="10">
    <source>
        <dbReference type="EMBL" id="BAI80433.1"/>
    </source>
</evidence>
<dbReference type="InterPro" id="IPR052157">
    <property type="entry name" value="BCAA_transport_permease"/>
</dbReference>
<dbReference type="EMBL" id="AP011529">
    <property type="protein sequence ID" value="BAI80433.1"/>
    <property type="molecule type" value="Genomic_DNA"/>
</dbReference>
<gene>
    <name evidence="10" type="ordered locus">DEFDS_0961</name>
</gene>
<dbReference type="GO" id="GO:0022857">
    <property type="term" value="F:transmembrane transporter activity"/>
    <property type="evidence" value="ECO:0007669"/>
    <property type="project" value="InterPro"/>
</dbReference>
<name>D3PCW0_DEFDS</name>
<reference evidence="10 11" key="1">
    <citation type="journal article" date="2010" name="DNA Res.">
        <title>Bacterial lifestyle in a deep-sea hydrothermal vent chimney revealed by the genome sequence of the thermophilic bacterium Deferribacter desulfuricans SSM1.</title>
        <authorList>
            <person name="Takaki Y."/>
            <person name="Shimamura S."/>
            <person name="Nakagawa S."/>
            <person name="Fukuhara Y."/>
            <person name="Horikawa H."/>
            <person name="Ankai A."/>
            <person name="Harada T."/>
            <person name="Hosoyama A."/>
            <person name="Oguchi A."/>
            <person name="Fukui S."/>
            <person name="Fujita N."/>
            <person name="Takami H."/>
            <person name="Takai K."/>
        </authorList>
    </citation>
    <scope>NUCLEOTIDE SEQUENCE [LARGE SCALE GENOMIC DNA]</scope>
    <source>
        <strain evidence="11">DSM 14783 / JCM 11476 / NBRC 101012 / SSM1</strain>
    </source>
</reference>
<proteinExistence type="inferred from homology"/>
<evidence type="ECO:0000256" key="6">
    <source>
        <dbReference type="ARBA" id="ARBA00022989"/>
    </source>
</evidence>
<keyword evidence="4 9" id="KW-0812">Transmembrane</keyword>
<comment type="subcellular location">
    <subcellularLocation>
        <location evidence="1">Cell membrane</location>
        <topology evidence="1">Multi-pass membrane protein</topology>
    </subcellularLocation>
</comment>
<comment type="similarity">
    <text evidence="8">Belongs to the binding-protein-dependent transport system permease family. LivHM subfamily.</text>
</comment>
<dbReference type="Proteomes" id="UP000001520">
    <property type="component" value="Chromosome"/>
</dbReference>
<sequence length="287" mass="30642">MQFLYSGLTTGSIYVLVAIGFNIIYNTTGIVNFAQGEFVMIGGMLIYTALSLLEIPTGISFLLTIVGSYVLGILTERIFLNNVKLKTEINLITITLAVAIILRGSAMIIWGRDSLKVAPYINESVFKMPGGVITTSSLLVILVSIIIAVILSLFFKFSKYGKAFRACHNDPYAALNCGISVNKIKMLSFAIAGSLGGIAGILITPITFVTYNDGIMTGLKGFSAAVLGGLGSFTGAITGGYLLAILEGFFATILPSGYKDAFAFIILLIILFVLPNGLFGKKRADRI</sequence>
<feature type="transmembrane region" description="Helical" evidence="9">
    <location>
        <begin position="189"/>
        <end position="211"/>
    </location>
</feature>
<keyword evidence="3" id="KW-1003">Cell membrane</keyword>
<dbReference type="RefSeq" id="WP_013007680.1">
    <property type="nucleotide sequence ID" value="NC_013939.1"/>
</dbReference>
<feature type="transmembrane region" description="Helical" evidence="9">
    <location>
        <begin position="131"/>
        <end position="155"/>
    </location>
</feature>
<dbReference type="PANTHER" id="PTHR11795:SF450">
    <property type="entry name" value="ABC TRANSPORTER PERMEASE PROTEIN"/>
    <property type="match status" value="1"/>
</dbReference>
<evidence type="ECO:0000313" key="11">
    <source>
        <dbReference type="Proteomes" id="UP000001520"/>
    </source>
</evidence>